<accession>A0AAW8CMF8</accession>
<reference evidence="1" key="1">
    <citation type="submission" date="2023-07" db="EMBL/GenBank/DDBJ databases">
        <title>Sorghum-associated microbial communities from plants grown in Nebraska, USA.</title>
        <authorList>
            <person name="Schachtman D."/>
        </authorList>
    </citation>
    <scope>NUCLEOTIDE SEQUENCE</scope>
    <source>
        <strain evidence="1">DS3754</strain>
    </source>
</reference>
<proteinExistence type="predicted"/>
<gene>
    <name evidence="1" type="ORF">J2W31_000645</name>
</gene>
<protein>
    <submittedName>
        <fullName evidence="1">Uncharacterized protein</fullName>
    </submittedName>
</protein>
<dbReference type="RefSeq" id="WP_013542197.1">
    <property type="nucleotide sequence ID" value="NZ_JAUSRD010000001.1"/>
</dbReference>
<evidence type="ECO:0000313" key="1">
    <source>
        <dbReference type="EMBL" id="MDP9891549.1"/>
    </source>
</evidence>
<sequence length="160" mass="17939">MSLTFHDGTSLLYRNYTNHRAWNSTALLGLNPGRSYDKMLIDDYNNEAKMRELFSRPGAQNCCPGGVGASRLGDYVNSDVRNVIVVKGLHQWVEKVGTGSARWGSNFQLHITFGLDGQLWHLYATYYGDSQKVTFSSQCSAGEKVSHTDHEGFSKQGRRK</sequence>
<name>A0AAW8CMF8_9BURK</name>
<dbReference type="EMBL" id="JAUSRD010000001">
    <property type="protein sequence ID" value="MDP9891549.1"/>
    <property type="molecule type" value="Genomic_DNA"/>
</dbReference>
<organism evidence="1 2">
    <name type="scientific">Variovorax boronicumulans</name>
    <dbReference type="NCBI Taxonomy" id="436515"/>
    <lineage>
        <taxon>Bacteria</taxon>
        <taxon>Pseudomonadati</taxon>
        <taxon>Pseudomonadota</taxon>
        <taxon>Betaproteobacteria</taxon>
        <taxon>Burkholderiales</taxon>
        <taxon>Comamonadaceae</taxon>
        <taxon>Variovorax</taxon>
    </lineage>
</organism>
<comment type="caution">
    <text evidence="1">The sequence shown here is derived from an EMBL/GenBank/DDBJ whole genome shotgun (WGS) entry which is preliminary data.</text>
</comment>
<dbReference type="AlphaFoldDB" id="A0AAW8CMF8"/>
<evidence type="ECO:0000313" key="2">
    <source>
        <dbReference type="Proteomes" id="UP001242045"/>
    </source>
</evidence>
<dbReference type="Proteomes" id="UP001242045">
    <property type="component" value="Unassembled WGS sequence"/>
</dbReference>